<sequence>MAVGQEGAAAGARITERAGSAGSELADGVRPVADQAGPAAGTVTRPVTGAMGEIGDAFGGALPVQLPSVESPGRPGHGGGSPHGGGMTDGGVTGGDRPSGAWPAAPAGGCVVVPPAHCVQGKAQQAAPDLPSAVAGQRDADRPGLPEQRLPLGPMPPAPHSAGDQQGPRGDQHAAAPADAPRFRLLPGGVRTADGAPTRHRAEEILEFPG</sequence>
<dbReference type="Proteomes" id="UP000629371">
    <property type="component" value="Unassembled WGS sequence"/>
</dbReference>
<dbReference type="EMBL" id="JAERRI010000011">
    <property type="protein sequence ID" value="MBL1091811.1"/>
    <property type="molecule type" value="Genomic_DNA"/>
</dbReference>
<protein>
    <submittedName>
        <fullName evidence="2">Uncharacterized protein</fullName>
    </submittedName>
</protein>
<gene>
    <name evidence="2" type="ORF">JK360_20850</name>
</gene>
<keyword evidence="3" id="KW-1185">Reference proteome</keyword>
<evidence type="ECO:0000313" key="2">
    <source>
        <dbReference type="EMBL" id="MBL1091811.1"/>
    </source>
</evidence>
<name>A0ABS1MVS1_9ACTN</name>
<feature type="compositionally biased region" description="Gly residues" evidence="1">
    <location>
        <begin position="75"/>
        <end position="94"/>
    </location>
</feature>
<proteinExistence type="predicted"/>
<organism evidence="2 3">
    <name type="scientific">Streptomyces siderophoricus</name>
    <dbReference type="NCBI Taxonomy" id="2802281"/>
    <lineage>
        <taxon>Bacteria</taxon>
        <taxon>Bacillati</taxon>
        <taxon>Actinomycetota</taxon>
        <taxon>Actinomycetes</taxon>
        <taxon>Kitasatosporales</taxon>
        <taxon>Streptomycetaceae</taxon>
        <taxon>Streptomyces</taxon>
    </lineage>
</organism>
<feature type="region of interest" description="Disordered" evidence="1">
    <location>
        <begin position="1"/>
        <end position="101"/>
    </location>
</feature>
<feature type="region of interest" description="Disordered" evidence="1">
    <location>
        <begin position="122"/>
        <end position="210"/>
    </location>
</feature>
<evidence type="ECO:0000313" key="3">
    <source>
        <dbReference type="Proteomes" id="UP000629371"/>
    </source>
</evidence>
<reference evidence="2 3" key="1">
    <citation type="submission" date="2021-01" db="EMBL/GenBank/DDBJ databases">
        <title>WGS of actinomycetes isolated from Thailand.</title>
        <authorList>
            <person name="Thawai C."/>
        </authorList>
    </citation>
    <scope>NUCLEOTIDE SEQUENCE [LARGE SCALE GENOMIC DNA]</scope>
    <source>
        <strain evidence="2 3">CH9-7</strain>
    </source>
</reference>
<comment type="caution">
    <text evidence="2">The sequence shown here is derived from an EMBL/GenBank/DDBJ whole genome shotgun (WGS) entry which is preliminary data.</text>
</comment>
<evidence type="ECO:0000256" key="1">
    <source>
        <dbReference type="SAM" id="MobiDB-lite"/>
    </source>
</evidence>
<dbReference type="RefSeq" id="WP_201806702.1">
    <property type="nucleotide sequence ID" value="NZ_JAERRI010000011.1"/>
</dbReference>
<accession>A0ABS1MVS1</accession>